<name>A0A426X6N8_ENSVE</name>
<feature type="compositionally biased region" description="Basic residues" evidence="1">
    <location>
        <begin position="32"/>
        <end position="41"/>
    </location>
</feature>
<feature type="region of interest" description="Disordered" evidence="1">
    <location>
        <begin position="21"/>
        <end position="77"/>
    </location>
</feature>
<sequence length="139" mass="15524">MIGVAGELDCFSAHIRLKEPGKSEDKVEWSKGARKRRRVRRGLATQKQSVGQKGGGLGGVPQCRRGGSTDCGKRDADPRQRIVRSWARQRHGTAEQRSSVQVQEIIFMTRTLVYQVAKKTPYRCTNQGFLYRPIPPGTG</sequence>
<dbReference type="AlphaFoldDB" id="A0A426X6N8"/>
<protein>
    <submittedName>
        <fullName evidence="2">Uncharacterized protein</fullName>
    </submittedName>
</protein>
<feature type="non-terminal residue" evidence="2">
    <location>
        <position position="139"/>
    </location>
</feature>
<proteinExistence type="predicted"/>
<evidence type="ECO:0000313" key="3">
    <source>
        <dbReference type="Proteomes" id="UP000287651"/>
    </source>
</evidence>
<evidence type="ECO:0000313" key="2">
    <source>
        <dbReference type="EMBL" id="RRT35128.1"/>
    </source>
</evidence>
<feature type="compositionally biased region" description="Basic and acidic residues" evidence="1">
    <location>
        <begin position="21"/>
        <end position="31"/>
    </location>
</feature>
<comment type="caution">
    <text evidence="2">The sequence shown here is derived from an EMBL/GenBank/DDBJ whole genome shotgun (WGS) entry which is preliminary data.</text>
</comment>
<reference evidence="2 3" key="1">
    <citation type="journal article" date="2014" name="Agronomy (Basel)">
        <title>A Draft Genome Sequence for Ensete ventricosum, the Drought-Tolerant Tree Against Hunger.</title>
        <authorList>
            <person name="Harrison J."/>
            <person name="Moore K.A."/>
            <person name="Paszkiewicz K."/>
            <person name="Jones T."/>
            <person name="Grant M."/>
            <person name="Ambacheew D."/>
            <person name="Muzemil S."/>
            <person name="Studholme D.J."/>
        </authorList>
    </citation>
    <scope>NUCLEOTIDE SEQUENCE [LARGE SCALE GENOMIC DNA]</scope>
</reference>
<accession>A0A426X6N8</accession>
<organism evidence="2 3">
    <name type="scientific">Ensete ventricosum</name>
    <name type="common">Abyssinian banana</name>
    <name type="synonym">Musa ensete</name>
    <dbReference type="NCBI Taxonomy" id="4639"/>
    <lineage>
        <taxon>Eukaryota</taxon>
        <taxon>Viridiplantae</taxon>
        <taxon>Streptophyta</taxon>
        <taxon>Embryophyta</taxon>
        <taxon>Tracheophyta</taxon>
        <taxon>Spermatophyta</taxon>
        <taxon>Magnoliopsida</taxon>
        <taxon>Liliopsida</taxon>
        <taxon>Zingiberales</taxon>
        <taxon>Musaceae</taxon>
        <taxon>Ensete</taxon>
    </lineage>
</organism>
<evidence type="ECO:0000256" key="1">
    <source>
        <dbReference type="SAM" id="MobiDB-lite"/>
    </source>
</evidence>
<dbReference type="Proteomes" id="UP000287651">
    <property type="component" value="Unassembled WGS sequence"/>
</dbReference>
<gene>
    <name evidence="2" type="ORF">B296_00048176</name>
</gene>
<dbReference type="EMBL" id="AMZH03025538">
    <property type="protein sequence ID" value="RRT35128.1"/>
    <property type="molecule type" value="Genomic_DNA"/>
</dbReference>